<dbReference type="AlphaFoldDB" id="A0A9P5ZC63"/>
<feature type="chain" id="PRO_5040399658" description="Secreted protein" evidence="1">
    <location>
        <begin position="19"/>
        <end position="84"/>
    </location>
</feature>
<organism evidence="2 3">
    <name type="scientific">Pholiota conissans</name>
    <dbReference type="NCBI Taxonomy" id="109636"/>
    <lineage>
        <taxon>Eukaryota</taxon>
        <taxon>Fungi</taxon>
        <taxon>Dikarya</taxon>
        <taxon>Basidiomycota</taxon>
        <taxon>Agaricomycotina</taxon>
        <taxon>Agaricomycetes</taxon>
        <taxon>Agaricomycetidae</taxon>
        <taxon>Agaricales</taxon>
        <taxon>Agaricineae</taxon>
        <taxon>Strophariaceae</taxon>
        <taxon>Pholiota</taxon>
    </lineage>
</organism>
<sequence>MLIHSFVFCQLLWEYTLSCRSKTAAKFILCCVRGHRARNPAPVVVSLVRVPVTISHRHVKRNDKVLETWISSVVVHRHPLERPF</sequence>
<dbReference type="EMBL" id="MU155150">
    <property type="protein sequence ID" value="KAF9483809.1"/>
    <property type="molecule type" value="Genomic_DNA"/>
</dbReference>
<keyword evidence="3" id="KW-1185">Reference proteome</keyword>
<evidence type="ECO:0008006" key="4">
    <source>
        <dbReference type="Google" id="ProtNLM"/>
    </source>
</evidence>
<proteinExistence type="predicted"/>
<protein>
    <recommendedName>
        <fullName evidence="4">Secreted protein</fullName>
    </recommendedName>
</protein>
<evidence type="ECO:0000313" key="3">
    <source>
        <dbReference type="Proteomes" id="UP000807469"/>
    </source>
</evidence>
<feature type="signal peptide" evidence="1">
    <location>
        <begin position="1"/>
        <end position="18"/>
    </location>
</feature>
<dbReference type="Proteomes" id="UP000807469">
    <property type="component" value="Unassembled WGS sequence"/>
</dbReference>
<comment type="caution">
    <text evidence="2">The sequence shown here is derived from an EMBL/GenBank/DDBJ whole genome shotgun (WGS) entry which is preliminary data.</text>
</comment>
<reference evidence="2" key="1">
    <citation type="submission" date="2020-11" db="EMBL/GenBank/DDBJ databases">
        <authorList>
            <consortium name="DOE Joint Genome Institute"/>
            <person name="Ahrendt S."/>
            <person name="Riley R."/>
            <person name="Andreopoulos W."/>
            <person name="Labutti K."/>
            <person name="Pangilinan J."/>
            <person name="Ruiz-Duenas F.J."/>
            <person name="Barrasa J.M."/>
            <person name="Sanchez-Garcia M."/>
            <person name="Camarero S."/>
            <person name="Miyauchi S."/>
            <person name="Serrano A."/>
            <person name="Linde D."/>
            <person name="Babiker R."/>
            <person name="Drula E."/>
            <person name="Ayuso-Fernandez I."/>
            <person name="Pacheco R."/>
            <person name="Padilla G."/>
            <person name="Ferreira P."/>
            <person name="Barriuso J."/>
            <person name="Kellner H."/>
            <person name="Castanera R."/>
            <person name="Alfaro M."/>
            <person name="Ramirez L."/>
            <person name="Pisabarro A.G."/>
            <person name="Kuo A."/>
            <person name="Tritt A."/>
            <person name="Lipzen A."/>
            <person name="He G."/>
            <person name="Yan M."/>
            <person name="Ng V."/>
            <person name="Cullen D."/>
            <person name="Martin F."/>
            <person name="Rosso M.-N."/>
            <person name="Henrissat B."/>
            <person name="Hibbett D."/>
            <person name="Martinez A.T."/>
            <person name="Grigoriev I.V."/>
        </authorList>
    </citation>
    <scope>NUCLEOTIDE SEQUENCE</scope>
    <source>
        <strain evidence="2">CIRM-BRFM 674</strain>
    </source>
</reference>
<evidence type="ECO:0000256" key="1">
    <source>
        <dbReference type="SAM" id="SignalP"/>
    </source>
</evidence>
<name>A0A9P5ZC63_9AGAR</name>
<accession>A0A9P5ZC63</accession>
<gene>
    <name evidence="2" type="ORF">BDN70DRAFT_265167</name>
</gene>
<evidence type="ECO:0000313" key="2">
    <source>
        <dbReference type="EMBL" id="KAF9483809.1"/>
    </source>
</evidence>
<keyword evidence="1" id="KW-0732">Signal</keyword>